<dbReference type="SUPFAM" id="SSF57184">
    <property type="entry name" value="Growth factor receptor domain"/>
    <property type="match status" value="1"/>
</dbReference>
<evidence type="ECO:0000256" key="3">
    <source>
        <dbReference type="ARBA" id="ARBA00022737"/>
    </source>
</evidence>
<dbReference type="EMBL" id="JAEHOE010000029">
    <property type="protein sequence ID" value="KAG2494665.1"/>
    <property type="molecule type" value="Genomic_DNA"/>
</dbReference>
<feature type="domain" description="EGF-like" evidence="4">
    <location>
        <begin position="126"/>
        <end position="163"/>
    </location>
</feature>
<dbReference type="PANTHER" id="PTHR24034">
    <property type="entry name" value="EGF-LIKE DOMAIN-CONTAINING PROTEIN"/>
    <property type="match status" value="1"/>
</dbReference>
<feature type="domain" description="EGF-like" evidence="4">
    <location>
        <begin position="4"/>
        <end position="40"/>
    </location>
</feature>
<evidence type="ECO:0000256" key="2">
    <source>
        <dbReference type="ARBA" id="ARBA00022729"/>
    </source>
</evidence>
<dbReference type="Gene3D" id="2.90.20.10">
    <property type="entry name" value="Plasmodium vivax P25 domain"/>
    <property type="match status" value="2"/>
</dbReference>
<keyword evidence="3" id="KW-0677">Repeat</keyword>
<name>A0A836BZH0_9CHLO</name>
<feature type="domain" description="EGF-like" evidence="4">
    <location>
        <begin position="85"/>
        <end position="123"/>
    </location>
</feature>
<dbReference type="OrthoDB" id="382013at2759"/>
<feature type="domain" description="EGF-like" evidence="4">
    <location>
        <begin position="206"/>
        <end position="243"/>
    </location>
</feature>
<dbReference type="PANTHER" id="PTHR24034:SF209">
    <property type="entry name" value="EGF-LIKE DOMAIN-CONTAINING PROTEIN"/>
    <property type="match status" value="1"/>
</dbReference>
<evidence type="ECO:0000313" key="5">
    <source>
        <dbReference type="EMBL" id="KAG2494665.1"/>
    </source>
</evidence>
<sequence>MAGVCGHPNATCAANATAVSGYTCTCPTGFTPVNDGAFCIDSRCYNYCPDPATELCSIDASGKPVCTCKPGLVRDTVTGKCVRNLCLNFVCADDFATCAMVNGKATCVCKPGYAQDLLLKRCVEDLCPRKICLMNEVCVMRNLTATCICRPLYVVDGTLHVCVPNTCLNHPCSLNENCVVVNKIPSCICKPDYVKDLAKQVCVRNLCTATTCKVNEVCSMYNNATRCTCRSGLIVNPHTGLCERCDLLCTVNAECTFSPTTGEKICTCKQGFLRDLGSGACVVNKCLTTTFSCPLGQHCAIRLGNLVCVCNVAGQVIRNGVCVMPA</sequence>
<evidence type="ECO:0000259" key="4">
    <source>
        <dbReference type="SMART" id="SM00181"/>
    </source>
</evidence>
<feature type="domain" description="EGF-like" evidence="4">
    <location>
        <begin position="244"/>
        <end position="282"/>
    </location>
</feature>
<evidence type="ECO:0000256" key="1">
    <source>
        <dbReference type="ARBA" id="ARBA00022536"/>
    </source>
</evidence>
<dbReference type="InterPro" id="IPR050751">
    <property type="entry name" value="ECM_structural_protein"/>
</dbReference>
<feature type="domain" description="EGF-like" evidence="4">
    <location>
        <begin position="166"/>
        <end position="203"/>
    </location>
</feature>
<dbReference type="SMART" id="SM00181">
    <property type="entry name" value="EGF"/>
    <property type="match status" value="7"/>
</dbReference>
<dbReference type="Proteomes" id="UP000612055">
    <property type="component" value="Unassembled WGS sequence"/>
</dbReference>
<accession>A0A836BZH0</accession>
<evidence type="ECO:0000313" key="6">
    <source>
        <dbReference type="Proteomes" id="UP000612055"/>
    </source>
</evidence>
<reference evidence="5" key="1">
    <citation type="journal article" date="2020" name="bioRxiv">
        <title>Comparative genomics of Chlamydomonas.</title>
        <authorList>
            <person name="Craig R.J."/>
            <person name="Hasan A.R."/>
            <person name="Ness R.W."/>
            <person name="Keightley P.D."/>
        </authorList>
    </citation>
    <scope>NUCLEOTIDE SEQUENCE</scope>
    <source>
        <strain evidence="5">CCAP 11/70</strain>
    </source>
</reference>
<dbReference type="AlphaFoldDB" id="A0A836BZH0"/>
<keyword evidence="6" id="KW-1185">Reference proteome</keyword>
<gene>
    <name evidence="5" type="ORF">HYH03_007181</name>
</gene>
<dbReference type="InterPro" id="IPR009030">
    <property type="entry name" value="Growth_fac_rcpt_cys_sf"/>
</dbReference>
<proteinExistence type="predicted"/>
<keyword evidence="2" id="KW-0732">Signal</keyword>
<comment type="caution">
    <text evidence="5">The sequence shown here is derived from an EMBL/GenBank/DDBJ whole genome shotgun (WGS) entry which is preliminary data.</text>
</comment>
<feature type="domain" description="EGF-like" evidence="4">
    <location>
        <begin position="43"/>
        <end position="82"/>
    </location>
</feature>
<organism evidence="5 6">
    <name type="scientific">Edaphochlamys debaryana</name>
    <dbReference type="NCBI Taxonomy" id="47281"/>
    <lineage>
        <taxon>Eukaryota</taxon>
        <taxon>Viridiplantae</taxon>
        <taxon>Chlorophyta</taxon>
        <taxon>core chlorophytes</taxon>
        <taxon>Chlorophyceae</taxon>
        <taxon>CS clade</taxon>
        <taxon>Chlamydomonadales</taxon>
        <taxon>Chlamydomonadales incertae sedis</taxon>
        <taxon>Edaphochlamys</taxon>
    </lineage>
</organism>
<keyword evidence="1" id="KW-0245">EGF-like domain</keyword>
<dbReference type="InterPro" id="IPR000742">
    <property type="entry name" value="EGF"/>
</dbReference>
<protein>
    <recommendedName>
        <fullName evidence="4">EGF-like domain-containing protein</fullName>
    </recommendedName>
</protein>